<reference evidence="5 6" key="1">
    <citation type="journal article" date="2020" name="Mol. Biol. Evol.">
        <title>Distinct Expression and Methylation Patterns for Genes with Different Fates following a Single Whole-Genome Duplication in Flowering Plants.</title>
        <authorList>
            <person name="Shi T."/>
            <person name="Rahmani R.S."/>
            <person name="Gugger P.F."/>
            <person name="Wang M."/>
            <person name="Li H."/>
            <person name="Zhang Y."/>
            <person name="Li Z."/>
            <person name="Wang Q."/>
            <person name="Van de Peer Y."/>
            <person name="Marchal K."/>
            <person name="Chen J."/>
        </authorList>
    </citation>
    <scope>NUCLEOTIDE SEQUENCE [LARGE SCALE GENOMIC DNA]</scope>
    <source>
        <tissue evidence="5">Leaf</tissue>
    </source>
</reference>
<dbReference type="AlphaFoldDB" id="A0A822YAP1"/>
<comment type="caution">
    <text evidence="5">The sequence shown here is derived from an EMBL/GenBank/DDBJ whole genome shotgun (WGS) entry which is preliminary data.</text>
</comment>
<evidence type="ECO:0000313" key="6">
    <source>
        <dbReference type="Proteomes" id="UP000607653"/>
    </source>
</evidence>
<proteinExistence type="predicted"/>
<sequence length="34" mass="4138">MVLTSFPEEYYNKEWDLIMIDAPRGYFLEAPWIV</sequence>
<keyword evidence="6" id="KW-1185">Reference proteome</keyword>
<keyword evidence="2" id="KW-0812">Transmembrane</keyword>
<evidence type="ECO:0000256" key="1">
    <source>
        <dbReference type="ARBA" id="ARBA00004194"/>
    </source>
</evidence>
<protein>
    <submittedName>
        <fullName evidence="5">Uncharacterized protein</fullName>
    </submittedName>
</protein>
<comment type="subcellular location">
    <subcellularLocation>
        <location evidence="1">Golgi apparatus membrane</location>
        <topology evidence="1">Single-pass membrane protein</topology>
    </subcellularLocation>
</comment>
<keyword evidence="3" id="KW-1133">Transmembrane helix</keyword>
<dbReference type="GO" id="GO:0000139">
    <property type="term" value="C:Golgi membrane"/>
    <property type="evidence" value="ECO:0007669"/>
    <property type="project" value="UniProtKB-SubCell"/>
</dbReference>
<accession>A0A822YAP1</accession>
<evidence type="ECO:0000256" key="2">
    <source>
        <dbReference type="ARBA" id="ARBA00022692"/>
    </source>
</evidence>
<dbReference type="Proteomes" id="UP000607653">
    <property type="component" value="Unassembled WGS sequence"/>
</dbReference>
<dbReference type="InterPro" id="IPR006514">
    <property type="entry name" value="IRX15/GXM/AGM"/>
</dbReference>
<keyword evidence="4" id="KW-0472">Membrane</keyword>
<dbReference type="EMBL" id="DUZY01000002">
    <property type="protein sequence ID" value="DAD28075.1"/>
    <property type="molecule type" value="Genomic_DNA"/>
</dbReference>
<organism evidence="5 6">
    <name type="scientific">Nelumbo nucifera</name>
    <name type="common">Sacred lotus</name>
    <dbReference type="NCBI Taxonomy" id="4432"/>
    <lineage>
        <taxon>Eukaryota</taxon>
        <taxon>Viridiplantae</taxon>
        <taxon>Streptophyta</taxon>
        <taxon>Embryophyta</taxon>
        <taxon>Tracheophyta</taxon>
        <taxon>Spermatophyta</taxon>
        <taxon>Magnoliopsida</taxon>
        <taxon>Proteales</taxon>
        <taxon>Nelumbonaceae</taxon>
        <taxon>Nelumbo</taxon>
    </lineage>
</organism>
<dbReference type="GO" id="GO:0045492">
    <property type="term" value="P:xylan biosynthetic process"/>
    <property type="evidence" value="ECO:0007669"/>
    <property type="project" value="InterPro"/>
</dbReference>
<dbReference type="Pfam" id="PF21729">
    <property type="entry name" value="IRX15_IRX15L_GXM"/>
    <property type="match status" value="1"/>
</dbReference>
<evidence type="ECO:0000256" key="4">
    <source>
        <dbReference type="ARBA" id="ARBA00023136"/>
    </source>
</evidence>
<evidence type="ECO:0000256" key="3">
    <source>
        <dbReference type="ARBA" id="ARBA00022989"/>
    </source>
</evidence>
<gene>
    <name evidence="5" type="ORF">HUJ06_029543</name>
</gene>
<name>A0A822YAP1_NELNU</name>
<evidence type="ECO:0000313" key="5">
    <source>
        <dbReference type="EMBL" id="DAD28075.1"/>
    </source>
</evidence>